<dbReference type="Gene3D" id="3.30.40.10">
    <property type="entry name" value="Zinc/RING finger domain, C3HC4 (zinc finger)"/>
    <property type="match status" value="1"/>
</dbReference>
<proteinExistence type="inferred from homology"/>
<dbReference type="CDD" id="cd16792">
    <property type="entry name" value="SP-RING_Siz-like"/>
    <property type="match status" value="1"/>
</dbReference>
<dbReference type="Pfam" id="PF14324">
    <property type="entry name" value="PINIT"/>
    <property type="match status" value="1"/>
</dbReference>
<keyword evidence="5 8" id="KW-0863">Zinc-finger</keyword>
<evidence type="ECO:0000256" key="5">
    <source>
        <dbReference type="ARBA" id="ARBA00022771"/>
    </source>
</evidence>
<feature type="domain" description="SP-RING-type" evidence="10">
    <location>
        <begin position="295"/>
        <end position="380"/>
    </location>
</feature>
<evidence type="ECO:0000256" key="7">
    <source>
        <dbReference type="ARBA" id="ARBA00022833"/>
    </source>
</evidence>
<keyword evidence="3" id="KW-0808">Transferase</keyword>
<evidence type="ECO:0000256" key="3">
    <source>
        <dbReference type="ARBA" id="ARBA00022679"/>
    </source>
</evidence>
<evidence type="ECO:0008006" key="14">
    <source>
        <dbReference type="Google" id="ProtNLM"/>
    </source>
</evidence>
<feature type="domain" description="PINIT" evidence="11">
    <location>
        <begin position="116"/>
        <end position="266"/>
    </location>
</feature>
<keyword evidence="7" id="KW-0862">Zinc</keyword>
<comment type="pathway">
    <text evidence="1">Protein modification; protein sumoylation.</text>
</comment>
<organism evidence="12 13">
    <name type="scientific">Diplocarpon rosae</name>
    <dbReference type="NCBI Taxonomy" id="946125"/>
    <lineage>
        <taxon>Eukaryota</taxon>
        <taxon>Fungi</taxon>
        <taxon>Dikarya</taxon>
        <taxon>Ascomycota</taxon>
        <taxon>Pezizomycotina</taxon>
        <taxon>Leotiomycetes</taxon>
        <taxon>Helotiales</taxon>
        <taxon>Drepanopezizaceae</taxon>
        <taxon>Diplocarpon</taxon>
    </lineage>
</organism>
<keyword evidence="4" id="KW-0479">Metal-binding</keyword>
<sequence>MASTGRGYLDPDPLIRIVKSGGYVNRLLQNICSGEGLKTFGVKAELQNRIIQQLQLHVKNNDVNRFQHLRQMIEDPHAIVLNGMISASPSAAIPAPPNSYVKAPSAQIGGVYNMAASGSGFRPTGYPRIEFKPSPYFEVQEQIGQPSICEVMTHHRHTAKITLRVADNPILSRVSTDNNLRVMVFCAGDSSGRQDISFPHQSEIKVNGGEIKANLRGLKNKPGSTRPVDITNDLRLNLNAYSNSVEMTYALTKQKYFLVIYVVRTVPVTDLVEKLEKGRRITEQSVLEDMRKKALDADIVTTASVLSLKCPLSTLRIDLPCRSISCRHNQCFDATSYLQLQEQGPTWLCPLCNNSAPFNSLAVDDYVRDILKNTSKSIDQVIIQPDGKWELNDKKKEKVPAQSSQTNGVASDSDDDLIEITKEGDSLRTSAPQPSNLQHGISSHQSREQSSARESTGSTCGKRPISAVIDLTSSGDEDDTPISRLPKRQFNSNGYGGTENIPVFRPATTSSATYSPSRL</sequence>
<dbReference type="PANTHER" id="PTHR10782">
    <property type="entry name" value="ZINC FINGER MIZ DOMAIN-CONTAINING PROTEIN"/>
    <property type="match status" value="1"/>
</dbReference>
<evidence type="ECO:0000259" key="11">
    <source>
        <dbReference type="PROSITE" id="PS51466"/>
    </source>
</evidence>
<dbReference type="GO" id="GO:0000785">
    <property type="term" value="C:chromatin"/>
    <property type="evidence" value="ECO:0007669"/>
    <property type="project" value="TreeGrafter"/>
</dbReference>
<dbReference type="GO" id="GO:0016925">
    <property type="term" value="P:protein sumoylation"/>
    <property type="evidence" value="ECO:0007669"/>
    <property type="project" value="TreeGrafter"/>
</dbReference>
<evidence type="ECO:0000256" key="2">
    <source>
        <dbReference type="ARBA" id="ARBA00005383"/>
    </source>
</evidence>
<evidence type="ECO:0000256" key="8">
    <source>
        <dbReference type="PROSITE-ProRule" id="PRU00452"/>
    </source>
</evidence>
<dbReference type="PANTHER" id="PTHR10782:SF4">
    <property type="entry name" value="TONALLI, ISOFORM E"/>
    <property type="match status" value="1"/>
</dbReference>
<feature type="region of interest" description="Disordered" evidence="9">
    <location>
        <begin position="393"/>
        <end position="519"/>
    </location>
</feature>
<keyword evidence="6" id="KW-0833">Ubl conjugation pathway</keyword>
<evidence type="ECO:0000256" key="9">
    <source>
        <dbReference type="SAM" id="MobiDB-lite"/>
    </source>
</evidence>
<evidence type="ECO:0000313" key="12">
    <source>
        <dbReference type="EMBL" id="KAK2628582.1"/>
    </source>
</evidence>
<evidence type="ECO:0000256" key="6">
    <source>
        <dbReference type="ARBA" id="ARBA00022786"/>
    </source>
</evidence>
<dbReference type="Pfam" id="PF02891">
    <property type="entry name" value="zf-MIZ"/>
    <property type="match status" value="1"/>
</dbReference>
<name>A0AAD9T4J4_9HELO</name>
<dbReference type="GO" id="GO:0061665">
    <property type="term" value="F:SUMO ligase activity"/>
    <property type="evidence" value="ECO:0007669"/>
    <property type="project" value="TreeGrafter"/>
</dbReference>
<evidence type="ECO:0000313" key="13">
    <source>
        <dbReference type="Proteomes" id="UP001285354"/>
    </source>
</evidence>
<accession>A0AAD9T4J4</accession>
<dbReference type="AlphaFoldDB" id="A0AAD9T4J4"/>
<dbReference type="InterPro" id="IPR004181">
    <property type="entry name" value="Znf_MIZ"/>
</dbReference>
<comment type="caution">
    <text evidence="12">The sequence shown here is derived from an EMBL/GenBank/DDBJ whole genome shotgun (WGS) entry which is preliminary data.</text>
</comment>
<dbReference type="PROSITE" id="PS51466">
    <property type="entry name" value="PINIT"/>
    <property type="match status" value="1"/>
</dbReference>
<evidence type="ECO:0000256" key="1">
    <source>
        <dbReference type="ARBA" id="ARBA00004718"/>
    </source>
</evidence>
<dbReference type="PROSITE" id="PS51044">
    <property type="entry name" value="ZF_SP_RING"/>
    <property type="match status" value="1"/>
</dbReference>
<dbReference type="EMBL" id="JAUBYV010000002">
    <property type="protein sequence ID" value="KAK2628582.1"/>
    <property type="molecule type" value="Genomic_DNA"/>
</dbReference>
<comment type="similarity">
    <text evidence="2">Belongs to the PIAS family.</text>
</comment>
<protein>
    <recommendedName>
        <fullName evidence="14">E3 SUMO-protein ligase pli1</fullName>
    </recommendedName>
</protein>
<evidence type="ECO:0000256" key="4">
    <source>
        <dbReference type="ARBA" id="ARBA00022723"/>
    </source>
</evidence>
<reference evidence="12" key="1">
    <citation type="submission" date="2023-06" db="EMBL/GenBank/DDBJ databases">
        <title>Draft genome of Marssonina rosae.</title>
        <authorList>
            <person name="Cheng Q."/>
        </authorList>
    </citation>
    <scope>NUCLEOTIDE SEQUENCE</scope>
    <source>
        <strain evidence="12">R4</strain>
    </source>
</reference>
<evidence type="ECO:0000259" key="10">
    <source>
        <dbReference type="PROSITE" id="PS51044"/>
    </source>
</evidence>
<feature type="compositionally biased region" description="Polar residues" evidence="9">
    <location>
        <begin position="401"/>
        <end position="410"/>
    </location>
</feature>
<dbReference type="Proteomes" id="UP001285354">
    <property type="component" value="Unassembled WGS sequence"/>
</dbReference>
<dbReference type="GO" id="GO:0008270">
    <property type="term" value="F:zinc ion binding"/>
    <property type="evidence" value="ECO:0007669"/>
    <property type="project" value="UniProtKB-KW"/>
</dbReference>
<dbReference type="InterPro" id="IPR038654">
    <property type="entry name" value="PINIT_sf"/>
</dbReference>
<dbReference type="InterPro" id="IPR023321">
    <property type="entry name" value="PINIT"/>
</dbReference>
<feature type="compositionally biased region" description="Polar residues" evidence="9">
    <location>
        <begin position="427"/>
        <end position="444"/>
    </location>
</feature>
<gene>
    <name evidence="12" type="ORF">QTJ16_001685</name>
</gene>
<dbReference type="InterPro" id="IPR013083">
    <property type="entry name" value="Znf_RING/FYVE/PHD"/>
</dbReference>
<keyword evidence="13" id="KW-1185">Reference proteome</keyword>
<dbReference type="Gene3D" id="2.60.120.780">
    <property type="entry name" value="PINIT domain"/>
    <property type="match status" value="1"/>
</dbReference>
<feature type="compositionally biased region" description="Low complexity" evidence="9">
    <location>
        <begin position="506"/>
        <end position="519"/>
    </location>
</feature>
<dbReference type="InterPro" id="IPR031141">
    <property type="entry name" value="SIZ1/2_SP-RING"/>
</dbReference>